<feature type="domain" description="Carrier" evidence="7">
    <location>
        <begin position="2697"/>
        <end position="2772"/>
    </location>
</feature>
<dbReference type="FunFam" id="1.10.1200.10:FF:000005">
    <property type="entry name" value="Nonribosomal peptide synthetase 1"/>
    <property type="match status" value="2"/>
</dbReference>
<feature type="non-terminal residue" evidence="8">
    <location>
        <position position="1"/>
    </location>
</feature>
<dbReference type="FunFam" id="3.40.50.980:FF:000001">
    <property type="entry name" value="Non-ribosomal peptide synthetase"/>
    <property type="match status" value="2"/>
</dbReference>
<keyword evidence="9" id="KW-1185">Reference proteome</keyword>
<dbReference type="Gene3D" id="1.10.1200.10">
    <property type="entry name" value="ACP-like"/>
    <property type="match status" value="2"/>
</dbReference>
<evidence type="ECO:0000256" key="4">
    <source>
        <dbReference type="ARBA" id="ARBA00022553"/>
    </source>
</evidence>
<dbReference type="SUPFAM" id="SSF56801">
    <property type="entry name" value="Acetyl-CoA synthetase-like"/>
    <property type="match status" value="3"/>
</dbReference>
<dbReference type="InterPro" id="IPR000873">
    <property type="entry name" value="AMP-dep_synth/lig_dom"/>
</dbReference>
<dbReference type="GO" id="GO:0031177">
    <property type="term" value="F:phosphopantetheine binding"/>
    <property type="evidence" value="ECO:0007669"/>
    <property type="project" value="InterPro"/>
</dbReference>
<dbReference type="InterPro" id="IPR010060">
    <property type="entry name" value="NRPS_synth"/>
</dbReference>
<dbReference type="Gene3D" id="3.30.559.10">
    <property type="entry name" value="Chloramphenicol acetyltransferase-like domain"/>
    <property type="match status" value="3"/>
</dbReference>
<dbReference type="Pfam" id="PF13193">
    <property type="entry name" value="AMP-binding_C"/>
    <property type="match status" value="3"/>
</dbReference>
<dbReference type="GO" id="GO:0005737">
    <property type="term" value="C:cytoplasm"/>
    <property type="evidence" value="ECO:0007669"/>
    <property type="project" value="TreeGrafter"/>
</dbReference>
<dbReference type="SUPFAM" id="SSF52777">
    <property type="entry name" value="CoA-dependent acyltransferases"/>
    <property type="match status" value="6"/>
</dbReference>
<dbReference type="CDD" id="cd05930">
    <property type="entry name" value="A_NRPS"/>
    <property type="match status" value="1"/>
</dbReference>
<dbReference type="InterPro" id="IPR001242">
    <property type="entry name" value="Condensation_dom"/>
</dbReference>
<dbReference type="FunFam" id="3.40.50.12780:FF:000012">
    <property type="entry name" value="Non-ribosomal peptide synthetase"/>
    <property type="match status" value="2"/>
</dbReference>
<dbReference type="PROSITE" id="PS00455">
    <property type="entry name" value="AMP_BINDING"/>
    <property type="match status" value="1"/>
</dbReference>
<reference evidence="8 9" key="1">
    <citation type="submission" date="2019-03" db="EMBL/GenBank/DDBJ databases">
        <title>Genomic Encyclopedia of Type Strains, Phase IV (KMG-IV): sequencing the most valuable type-strain genomes for metagenomic binning, comparative biology and taxonomic classification.</title>
        <authorList>
            <person name="Goeker M."/>
        </authorList>
    </citation>
    <scope>NUCLEOTIDE SEQUENCE [LARGE SCALE GENOMIC DNA]</scope>
    <source>
        <strain evidence="8 9">DSM 21667</strain>
    </source>
</reference>
<sequence length="2795" mass="304940">WLADGSIEYLGRNDFQVKIRGFRIELGEIEAALLACAGVREAVVIARDDANGDKRLLAYTLAEDGAEPSAAELREQLSRRLADYMLPAAYVSLAAWPLSANGKLDRNRLPDPADGDVEKETYVAPAGATEEALADIWQQVLQRAQIGVADNFFRLGGHSLLATRVTSLIAERLQRTVPVRALFEWPTVRELARHLDAQAPAPYRAIAALPRDTALPLSYAQRRLWFVDQLEGGGRQYNICAALRLDGALDAAALQRAFDRILARHEVLRTRFVAVGGEAALRVDPATSLTIAQVDLSALDSAVQAPRLTALIQAEAAKPFVLSADCLLRCSLVRLGTHSHVAMVTMHHIASDGWSLRVLVQEFTALYEAFRAGADDPLPPLAVQYADYAQWQREQLSGAALEQGLAYWRRQLAGIPLAHGLPLDRPRPPRQQFGGGRVARSLDAAQSRRLRALASRYDASLFMLLQAAFAVLLGRWSNEQDIVIGSPVAGRTQRELEPLIGFFINSLVLRTDLSGNPGFGQLLQQVRQTALDAYAQQAIPFDLLVDELKPERAQNHPPLFQISFSFHNLQAAELRLGELDIHAADAGSGGEVARYDIELHIAEQGDALRIRWLYADSLFDAATMQRLADSFEVLLDAVAADPEAPIQSLPLLPPQDRALLAQWSGPQPVAIAPLCAHELFEAQVRNAPQALALSCDGEELSYAALNAQANRVAHFLRAQGVQTDQLVGLCVERSFDMVVGLLGILKAGAAYLPLDPTLPEERLADMLGDAGIDWVLTQSAVLEAVPVLGERSVVPLDGVMGAALLGSHGEDDPPRRAGPDNLAYAIYTSGSTGKPKGVLLEHRGLVNLAANQQALFALSPQSRVLAFASISFDGASWEWLMALASGASLHICSQDDRFSVQRLAALLQRQRITHAAIPPALLAQLDASGDYALQVLIVAGEACEERLAWTWAQRCRVCNSYGPSEATVAATHADIVAGQRITLGRALANVELQVVNEALQAQPIGVPGELYLGGAGLARGYLHRPELAAERFVAHPQRAGERLYRSGDLVRWLAGGELQFLGRVDDQVKIRGFRVELGEIEARLRTHEAVRDTVLALRQDDGTARLVAYVICPPELELPNEVLLAKQWRAHLKQSLPDYMLPAAFVIVDSFALTNNGKVDKRRLPAPDYRLQQMYVAPQGEVETALADIWRQLLRVEQVGVHDNFFEMGGDSILSIQVVSRANQAGIGITTKQLFEAQTVAELARLASNTTVAAAPQQAVEGSMPLLPIQHLFLAGGAEDRHHYNMSVLLQTPADFDEAALQVLVQAIYRRHDALRLRFSQDGERWQATHAPLDAAMLADSCVVENLPELAPAQRSAQISARCNHWQASFDLAAGPLLRAVFFPPAAGSGGRLLLVVHHIVMDGVSWRVLLADLEQAYDQHRQGEPVALRPKTASLQQWAAALVDYANNATLQQERSYWLAQGEAALPPLPLDYPLQGQGRIASTRTAQVGLDADETRALLQHCHGAYRTQINELLLAGVYLGMREWTGQAGLRLRLDGHGREALFEQLDVTETVGYFTSVYPLTLRSAGSDVGEVIKAVKEQYRAVPHHGIGYGVLRYLGADADLHAAAGADENALLEFNYLGQFDQVINAATRFQAAPESPGHKIGAQRRRQHQLGLSGKVFEGELRLALDYSSEQYAEASMQRLAGLIEAGLRRVIAHCQQPGAGAYTPSDFPLARVEQGQLDEWHVRYPGLSRLYPATPMQAGLHFESQRDGATYVVQTYPVLRGELDVAAFRRAWQQAVQRHDILRTAFVGEGEGLHQLVSAQAVLPWHEEDWRGLTAAEQAQRFEVYRLQDKQAGFDFARAPLLRLALFRLDAQRYQLLWTHHHILSDGWSGPLVYRDVIALYQAEVAQRDAGLAAAPVYENYIAWLQRQDRHSARAHWQALLGSIEAPTPLGVDRLPSDGEHGGREQRLLLGQAETQALQSLAQARQITVNTVLQWAWAYLLHCYSGEADVVFGATISGRPAEVAGIEDMVGLFINTIPVKVGFADGRNVAESLAALQQDFQRSNDYGFLSLLEIQRQSGVPGGVALFDTLLVFENLPIDAKVEAARHDHGIGIEQSATRRDTHYRLTLIANPAERLLIKFGYRAEDFAEATVARLIAHLGAILRQLPAWCRQGTVAGSLLDAGEREQLSLWNSTQRPYARDACIHQLFEQQAARVPDHSAVVLDGQRLSYGELELRANRLAQRLIAAGVQPDSLVGLCAERSFDLIVGILAILKAGAGYLPLDPAYPAARLSYLLSDSGVSLVLTQSALRAQLPPSAAVLLTIDTADGDATPPRVAVGGDSLAFVMYTSGSTGQPKGVRLTHRTMVNLMGGLFERHAVLAAPTPALQFAAMNFDMSLYEICSALFTGATLVLIGEEQRLDFDSLVAVLQREQVARLYLPTAMLQPFAHALLAAGIDLPALRLVQVAGEQLTVTPALRQWAARSGCPVLNLYGPTESHVVSEHLLDGDPAQWPTLPPIGRPVANVQLHLLDAQRQPVPIGVAAELYIGGDGLARDYLGKPEMTAARFIQADTGDGRLQRLYASGDLARWLPDGSIDYIGRRDGQVKLRGFRVEPGEIEAQLLAHAQVSEAAVVALGEGGDKRLVAYVVAGAAPDAAALVQQLREQLQAQLPHYMVPAAFVVLAQLPLNANGKLDRRALPRPGLAAVERTPPQTPTECCLAAIWMRLLKLDQVGIDERFFELGGHSLLATQVVSAVRLELGCTLSIKDVFAQQTLRELGQFIDALNTHAAAQPAPDPAHNDATLEEMEW</sequence>
<dbReference type="InterPro" id="IPR045851">
    <property type="entry name" value="AMP-bd_C_sf"/>
</dbReference>
<dbReference type="FunFam" id="3.30.300.30:FF:000010">
    <property type="entry name" value="Enterobactin synthetase component F"/>
    <property type="match status" value="2"/>
</dbReference>
<dbReference type="NCBIfam" id="TIGR01733">
    <property type="entry name" value="AA-adenyl-dom"/>
    <property type="match status" value="2"/>
</dbReference>
<dbReference type="FunFam" id="1.10.1200.10:FF:000016">
    <property type="entry name" value="Non-ribosomal peptide synthase"/>
    <property type="match status" value="1"/>
</dbReference>
<dbReference type="InterPro" id="IPR036736">
    <property type="entry name" value="ACP-like_sf"/>
</dbReference>
<dbReference type="InterPro" id="IPR020806">
    <property type="entry name" value="PKS_PP-bd"/>
</dbReference>
<dbReference type="PANTHER" id="PTHR45527:SF1">
    <property type="entry name" value="FATTY ACID SYNTHASE"/>
    <property type="match status" value="1"/>
</dbReference>
<dbReference type="FunFam" id="3.30.559.10:FF:000012">
    <property type="entry name" value="Non-ribosomal peptide synthetase"/>
    <property type="match status" value="1"/>
</dbReference>
<dbReference type="NCBIfam" id="TIGR01720">
    <property type="entry name" value="NRPS-para261"/>
    <property type="match status" value="1"/>
</dbReference>
<feature type="domain" description="Carrier" evidence="7">
    <location>
        <begin position="1177"/>
        <end position="1251"/>
    </location>
</feature>
<keyword evidence="5" id="KW-0677">Repeat</keyword>
<dbReference type="InterPro" id="IPR009081">
    <property type="entry name" value="PP-bd_ACP"/>
</dbReference>
<dbReference type="Gene3D" id="3.40.50.980">
    <property type="match status" value="4"/>
</dbReference>
<dbReference type="InterPro" id="IPR010071">
    <property type="entry name" value="AA_adenyl_dom"/>
</dbReference>
<dbReference type="CDD" id="cd19534">
    <property type="entry name" value="E_NRPS"/>
    <property type="match status" value="1"/>
</dbReference>
<dbReference type="PROSITE" id="PS50075">
    <property type="entry name" value="CARRIER"/>
    <property type="match status" value="3"/>
</dbReference>
<dbReference type="NCBIfam" id="NF003417">
    <property type="entry name" value="PRK04813.1"/>
    <property type="match status" value="3"/>
</dbReference>
<dbReference type="Gene3D" id="3.40.50.1820">
    <property type="entry name" value="alpha/beta hydrolase"/>
    <property type="match status" value="1"/>
</dbReference>
<dbReference type="OrthoDB" id="9030879at2"/>
<dbReference type="EMBL" id="SNZH01000037">
    <property type="protein sequence ID" value="TDR35193.1"/>
    <property type="molecule type" value="Genomic_DNA"/>
</dbReference>
<dbReference type="FunFam" id="3.30.300.30:FF:000015">
    <property type="entry name" value="Nonribosomal peptide synthase SidD"/>
    <property type="match status" value="1"/>
</dbReference>
<dbReference type="Gene3D" id="3.30.559.30">
    <property type="entry name" value="Nonribosomal peptide synthetase, condensation domain"/>
    <property type="match status" value="3"/>
</dbReference>
<dbReference type="CDD" id="cd19531">
    <property type="entry name" value="LCL_NRPS-like"/>
    <property type="match status" value="1"/>
</dbReference>
<evidence type="ECO:0000313" key="8">
    <source>
        <dbReference type="EMBL" id="TDR35193.1"/>
    </source>
</evidence>
<dbReference type="Proteomes" id="UP000295293">
    <property type="component" value="Unassembled WGS sequence"/>
</dbReference>
<gene>
    <name evidence="8" type="ORF">DFR29_1371</name>
</gene>
<organism evidence="8 9">
    <name type="scientific">Tahibacter aquaticus</name>
    <dbReference type="NCBI Taxonomy" id="520092"/>
    <lineage>
        <taxon>Bacteria</taxon>
        <taxon>Pseudomonadati</taxon>
        <taxon>Pseudomonadota</taxon>
        <taxon>Gammaproteobacteria</taxon>
        <taxon>Lysobacterales</taxon>
        <taxon>Rhodanobacteraceae</taxon>
        <taxon>Tahibacter</taxon>
    </lineage>
</organism>
<dbReference type="InterPro" id="IPR023213">
    <property type="entry name" value="CAT-like_dom_sf"/>
</dbReference>
<dbReference type="GO" id="GO:0043041">
    <property type="term" value="P:amino acid activation for nonribosomal peptide biosynthetic process"/>
    <property type="evidence" value="ECO:0007669"/>
    <property type="project" value="TreeGrafter"/>
</dbReference>
<evidence type="ECO:0000259" key="7">
    <source>
        <dbReference type="PROSITE" id="PS50075"/>
    </source>
</evidence>
<proteinExistence type="inferred from homology"/>
<dbReference type="InterPro" id="IPR025110">
    <property type="entry name" value="AMP-bd_C"/>
</dbReference>
<dbReference type="InterPro" id="IPR006162">
    <property type="entry name" value="Ppantetheine_attach_site"/>
</dbReference>
<evidence type="ECO:0000313" key="9">
    <source>
        <dbReference type="Proteomes" id="UP000295293"/>
    </source>
</evidence>
<comment type="cofactor">
    <cofactor evidence="1">
        <name>pantetheine 4'-phosphate</name>
        <dbReference type="ChEBI" id="CHEBI:47942"/>
    </cofactor>
</comment>
<keyword evidence="3" id="KW-0596">Phosphopantetheine</keyword>
<feature type="domain" description="Carrier" evidence="7">
    <location>
        <begin position="124"/>
        <end position="199"/>
    </location>
</feature>
<evidence type="ECO:0000256" key="3">
    <source>
        <dbReference type="ARBA" id="ARBA00022450"/>
    </source>
</evidence>
<name>A0A4R6YFW1_9GAMM</name>
<dbReference type="Pfam" id="PF00550">
    <property type="entry name" value="PP-binding"/>
    <property type="match status" value="3"/>
</dbReference>
<dbReference type="InterPro" id="IPR020845">
    <property type="entry name" value="AMP-binding_CS"/>
</dbReference>
<feature type="region of interest" description="Disordered" evidence="6">
    <location>
        <begin position="2776"/>
        <end position="2795"/>
    </location>
</feature>
<dbReference type="Gene3D" id="3.30.300.30">
    <property type="match status" value="3"/>
</dbReference>
<comment type="similarity">
    <text evidence="2">Belongs to the ATP-dependent AMP-binding enzyme family.</text>
</comment>
<dbReference type="GO" id="GO:0003824">
    <property type="term" value="F:catalytic activity"/>
    <property type="evidence" value="ECO:0007669"/>
    <property type="project" value="InterPro"/>
</dbReference>
<dbReference type="InterPro" id="IPR029058">
    <property type="entry name" value="AB_hydrolase_fold"/>
</dbReference>
<dbReference type="CDD" id="cd19543">
    <property type="entry name" value="DCL_NRPS"/>
    <property type="match status" value="1"/>
</dbReference>
<dbReference type="GO" id="GO:0044550">
    <property type="term" value="P:secondary metabolite biosynthetic process"/>
    <property type="evidence" value="ECO:0007669"/>
    <property type="project" value="UniProtKB-ARBA"/>
</dbReference>
<dbReference type="Pfam" id="PF00668">
    <property type="entry name" value="Condensation"/>
    <property type="match status" value="3"/>
</dbReference>
<dbReference type="Gene3D" id="2.30.38.10">
    <property type="entry name" value="Luciferase, Domain 3"/>
    <property type="match status" value="2"/>
</dbReference>
<dbReference type="SUPFAM" id="SSF47336">
    <property type="entry name" value="ACP-like"/>
    <property type="match status" value="3"/>
</dbReference>
<dbReference type="Pfam" id="PF00501">
    <property type="entry name" value="AMP-binding"/>
    <property type="match status" value="2"/>
</dbReference>
<accession>A0A4R6YFW1</accession>
<evidence type="ECO:0000256" key="6">
    <source>
        <dbReference type="SAM" id="MobiDB-lite"/>
    </source>
</evidence>
<dbReference type="SMART" id="SM00823">
    <property type="entry name" value="PKS_PP"/>
    <property type="match status" value="3"/>
</dbReference>
<protein>
    <submittedName>
        <fullName evidence="8">Non-ribosomal peptide synthase protein (TIGR01720 family)/amino acid adenylation domain-containing protein</fullName>
    </submittedName>
</protein>
<keyword evidence="4" id="KW-0597">Phosphoprotein</keyword>
<evidence type="ECO:0000256" key="2">
    <source>
        <dbReference type="ARBA" id="ARBA00006432"/>
    </source>
</evidence>
<dbReference type="PROSITE" id="PS00012">
    <property type="entry name" value="PHOSPHOPANTETHEINE"/>
    <property type="match status" value="3"/>
</dbReference>
<dbReference type="GO" id="GO:0072330">
    <property type="term" value="P:monocarboxylic acid biosynthetic process"/>
    <property type="evidence" value="ECO:0007669"/>
    <property type="project" value="UniProtKB-ARBA"/>
</dbReference>
<evidence type="ECO:0000256" key="5">
    <source>
        <dbReference type="ARBA" id="ARBA00022737"/>
    </source>
</evidence>
<dbReference type="PANTHER" id="PTHR45527">
    <property type="entry name" value="NONRIBOSOMAL PEPTIDE SYNTHETASE"/>
    <property type="match status" value="1"/>
</dbReference>
<comment type="caution">
    <text evidence="8">The sequence shown here is derived from an EMBL/GenBank/DDBJ whole genome shotgun (WGS) entry which is preliminary data.</text>
</comment>
<evidence type="ECO:0000256" key="1">
    <source>
        <dbReference type="ARBA" id="ARBA00001957"/>
    </source>
</evidence>